<keyword evidence="3" id="KW-1185">Reference proteome</keyword>
<accession>A0ABW4LNK2</accession>
<organism evidence="2 3">
    <name type="scientific">Bacillus salitolerans</name>
    <dbReference type="NCBI Taxonomy" id="1437434"/>
    <lineage>
        <taxon>Bacteria</taxon>
        <taxon>Bacillati</taxon>
        <taxon>Bacillota</taxon>
        <taxon>Bacilli</taxon>
        <taxon>Bacillales</taxon>
        <taxon>Bacillaceae</taxon>
        <taxon>Bacillus</taxon>
    </lineage>
</organism>
<feature type="repeat" description="TPR" evidence="1">
    <location>
        <begin position="284"/>
        <end position="317"/>
    </location>
</feature>
<dbReference type="SUPFAM" id="SSF48452">
    <property type="entry name" value="TPR-like"/>
    <property type="match status" value="1"/>
</dbReference>
<dbReference type="InterPro" id="IPR019734">
    <property type="entry name" value="TPR_rpt"/>
</dbReference>
<dbReference type="Pfam" id="PF13181">
    <property type="entry name" value="TPR_8"/>
    <property type="match status" value="1"/>
</dbReference>
<dbReference type="Proteomes" id="UP001597214">
    <property type="component" value="Unassembled WGS sequence"/>
</dbReference>
<evidence type="ECO:0000256" key="1">
    <source>
        <dbReference type="PROSITE-ProRule" id="PRU00339"/>
    </source>
</evidence>
<keyword evidence="1" id="KW-0802">TPR repeat</keyword>
<keyword evidence="2" id="KW-0489">Methyltransferase</keyword>
<dbReference type="EMBL" id="JBHUEM010000011">
    <property type="protein sequence ID" value="MFD1736789.1"/>
    <property type="molecule type" value="Genomic_DNA"/>
</dbReference>
<comment type="caution">
    <text evidence="2">The sequence shown here is derived from an EMBL/GenBank/DDBJ whole genome shotgun (WGS) entry which is preliminary data.</text>
</comment>
<sequence>MELYNEDFFNIQSNGSKQSANEIVPFIIDLIQPKSVIDVGCGVGTWLSTFEEKGVDQVLGLDGSYVEESMLLISKEKFKPCNLEDPVRIDKKYDLAISLEVSEHLSKESAINFVGFLTSLSEVVLFSAAIPYQGGVGHINEQWLDYWEDIFKRKGYELFDVIRPKFWTNINVSYWYSQNMVIFVKKNKNKSLIENLKKFESFSGNLLVHPENYLRKEKQQIKTVFYNKLFINGMYDAIITIGSDFNDPETMFFLGRAHKELKMNKKAIIYLKNYLHQKHEKYLISANFHLGELYFEIDEKDNALEYFNKCLDLTNQNHEKALSYLRMLR</sequence>
<dbReference type="CDD" id="cd02440">
    <property type="entry name" value="AdoMet_MTases"/>
    <property type="match status" value="1"/>
</dbReference>
<dbReference type="PROSITE" id="PS50005">
    <property type="entry name" value="TPR"/>
    <property type="match status" value="1"/>
</dbReference>
<dbReference type="SMART" id="SM00028">
    <property type="entry name" value="TPR"/>
    <property type="match status" value="2"/>
</dbReference>
<dbReference type="SUPFAM" id="SSF53335">
    <property type="entry name" value="S-adenosyl-L-methionine-dependent methyltransferases"/>
    <property type="match status" value="1"/>
</dbReference>
<dbReference type="Pfam" id="PF13489">
    <property type="entry name" value="Methyltransf_23"/>
    <property type="match status" value="1"/>
</dbReference>
<dbReference type="GO" id="GO:0032259">
    <property type="term" value="P:methylation"/>
    <property type="evidence" value="ECO:0007669"/>
    <property type="project" value="UniProtKB-KW"/>
</dbReference>
<dbReference type="InterPro" id="IPR011990">
    <property type="entry name" value="TPR-like_helical_dom_sf"/>
</dbReference>
<gene>
    <name evidence="2" type="ORF">ACFSCX_09435</name>
</gene>
<reference evidence="3" key="1">
    <citation type="journal article" date="2019" name="Int. J. Syst. Evol. Microbiol.">
        <title>The Global Catalogue of Microorganisms (GCM) 10K type strain sequencing project: providing services to taxonomists for standard genome sequencing and annotation.</title>
        <authorList>
            <consortium name="The Broad Institute Genomics Platform"/>
            <consortium name="The Broad Institute Genome Sequencing Center for Infectious Disease"/>
            <person name="Wu L."/>
            <person name="Ma J."/>
        </authorList>
    </citation>
    <scope>NUCLEOTIDE SEQUENCE [LARGE SCALE GENOMIC DNA]</scope>
    <source>
        <strain evidence="3">CCUG 49339</strain>
    </source>
</reference>
<evidence type="ECO:0000313" key="3">
    <source>
        <dbReference type="Proteomes" id="UP001597214"/>
    </source>
</evidence>
<dbReference type="Gene3D" id="1.25.40.10">
    <property type="entry name" value="Tetratricopeptide repeat domain"/>
    <property type="match status" value="1"/>
</dbReference>
<dbReference type="GO" id="GO:0008168">
    <property type="term" value="F:methyltransferase activity"/>
    <property type="evidence" value="ECO:0007669"/>
    <property type="project" value="UniProtKB-KW"/>
</dbReference>
<name>A0ABW4LNK2_9BACI</name>
<evidence type="ECO:0000313" key="2">
    <source>
        <dbReference type="EMBL" id="MFD1736789.1"/>
    </source>
</evidence>
<dbReference type="Gene3D" id="3.40.50.150">
    <property type="entry name" value="Vaccinia Virus protein VP39"/>
    <property type="match status" value="1"/>
</dbReference>
<keyword evidence="2" id="KW-0808">Transferase</keyword>
<protein>
    <submittedName>
        <fullName evidence="2">Methyltransferase domain-containing protein</fullName>
    </submittedName>
</protein>
<proteinExistence type="predicted"/>
<dbReference type="InterPro" id="IPR029063">
    <property type="entry name" value="SAM-dependent_MTases_sf"/>
</dbReference>
<dbReference type="RefSeq" id="WP_377927961.1">
    <property type="nucleotide sequence ID" value="NZ_JBHUEM010000011.1"/>
</dbReference>